<dbReference type="Proteomes" id="UP000653644">
    <property type="component" value="Unassembled WGS sequence"/>
</dbReference>
<dbReference type="RefSeq" id="WP_189888480.1">
    <property type="nucleotide sequence ID" value="NZ_BMVN01000014.1"/>
</dbReference>
<name>A0ABQ3CRB6_9ACTN</name>
<dbReference type="EMBL" id="BMVN01000014">
    <property type="protein sequence ID" value="GHA34250.1"/>
    <property type="molecule type" value="Genomic_DNA"/>
</dbReference>
<gene>
    <name evidence="1" type="ORF">GCM10010345_43610</name>
</gene>
<reference evidence="2" key="1">
    <citation type="journal article" date="2019" name="Int. J. Syst. Evol. Microbiol.">
        <title>The Global Catalogue of Microorganisms (GCM) 10K type strain sequencing project: providing services to taxonomists for standard genome sequencing and annotation.</title>
        <authorList>
            <consortium name="The Broad Institute Genomics Platform"/>
            <consortium name="The Broad Institute Genome Sequencing Center for Infectious Disease"/>
            <person name="Wu L."/>
            <person name="Ma J."/>
        </authorList>
    </citation>
    <scope>NUCLEOTIDE SEQUENCE [LARGE SCALE GENOMIC DNA]</scope>
    <source>
        <strain evidence="2">JCM 4733</strain>
    </source>
</reference>
<keyword evidence="2" id="KW-1185">Reference proteome</keyword>
<evidence type="ECO:0000313" key="2">
    <source>
        <dbReference type="Proteomes" id="UP000653644"/>
    </source>
</evidence>
<sequence length="133" mass="14154">MADSGQQKSSKEAYIKSIGFLEQARQGLTNTQDIVRSHRQALATHYQGEDGNTMGQVIDTWLAEVDRIKNTCVAMENTLGESMQRDEHVQEANLQAVVNSGGGLTGYGQGVMSTATSTGTTADNTYGALNPAG</sequence>
<dbReference type="Gene3D" id="1.10.287.1060">
    <property type="entry name" value="ESAT-6-like"/>
    <property type="match status" value="1"/>
</dbReference>
<comment type="caution">
    <text evidence="1">The sequence shown here is derived from an EMBL/GenBank/DDBJ whole genome shotgun (WGS) entry which is preliminary data.</text>
</comment>
<protein>
    <recommendedName>
        <fullName evidence="3">WXG100 family type VII secretion target</fullName>
    </recommendedName>
</protein>
<evidence type="ECO:0000313" key="1">
    <source>
        <dbReference type="EMBL" id="GHA34250.1"/>
    </source>
</evidence>
<accession>A0ABQ3CRB6</accession>
<organism evidence="1 2">
    <name type="scientific">Streptomyces canarius</name>
    <dbReference type="NCBI Taxonomy" id="285453"/>
    <lineage>
        <taxon>Bacteria</taxon>
        <taxon>Bacillati</taxon>
        <taxon>Actinomycetota</taxon>
        <taxon>Actinomycetes</taxon>
        <taxon>Kitasatosporales</taxon>
        <taxon>Streptomycetaceae</taxon>
        <taxon>Streptomyces</taxon>
    </lineage>
</organism>
<evidence type="ECO:0008006" key="3">
    <source>
        <dbReference type="Google" id="ProtNLM"/>
    </source>
</evidence>
<proteinExistence type="predicted"/>